<gene>
    <name evidence="1" type="ORF">CLUMA_CG010234</name>
</gene>
<sequence>MEKSNLKWQKVVINHNKNESIYALKREDSQLIQLSSRYGSQSRENGKGKPTIITAMKNRENEIKVEQVKPIRLHCHESQGFL</sequence>
<dbReference type="Proteomes" id="UP000183832">
    <property type="component" value="Unassembled WGS sequence"/>
</dbReference>
<dbReference type="AlphaFoldDB" id="A0A1J1I922"/>
<reference evidence="1 2" key="1">
    <citation type="submission" date="2015-04" db="EMBL/GenBank/DDBJ databases">
        <authorList>
            <person name="Syromyatnikov M.Y."/>
            <person name="Popov V.N."/>
        </authorList>
    </citation>
    <scope>NUCLEOTIDE SEQUENCE [LARGE SCALE GENOMIC DNA]</scope>
</reference>
<accession>A0A1J1I922</accession>
<organism evidence="1 2">
    <name type="scientific">Clunio marinus</name>
    <dbReference type="NCBI Taxonomy" id="568069"/>
    <lineage>
        <taxon>Eukaryota</taxon>
        <taxon>Metazoa</taxon>
        <taxon>Ecdysozoa</taxon>
        <taxon>Arthropoda</taxon>
        <taxon>Hexapoda</taxon>
        <taxon>Insecta</taxon>
        <taxon>Pterygota</taxon>
        <taxon>Neoptera</taxon>
        <taxon>Endopterygota</taxon>
        <taxon>Diptera</taxon>
        <taxon>Nematocera</taxon>
        <taxon>Chironomoidea</taxon>
        <taxon>Chironomidae</taxon>
        <taxon>Clunio</taxon>
    </lineage>
</organism>
<protein>
    <submittedName>
        <fullName evidence="1">CLUMA_CG010234, isoform A</fullName>
    </submittedName>
</protein>
<keyword evidence="2" id="KW-1185">Reference proteome</keyword>
<evidence type="ECO:0000313" key="1">
    <source>
        <dbReference type="EMBL" id="CRK96773.1"/>
    </source>
</evidence>
<dbReference type="EMBL" id="CVRI01000044">
    <property type="protein sequence ID" value="CRK96773.1"/>
    <property type="molecule type" value="Genomic_DNA"/>
</dbReference>
<name>A0A1J1I922_9DIPT</name>
<proteinExistence type="predicted"/>
<evidence type="ECO:0000313" key="2">
    <source>
        <dbReference type="Proteomes" id="UP000183832"/>
    </source>
</evidence>